<gene>
    <name evidence="3 4" type="primary">LOC116202701</name>
</gene>
<dbReference type="RefSeq" id="XP_031390164.1">
    <property type="nucleotide sequence ID" value="XM_031534304.1"/>
</dbReference>
<evidence type="ECO:0000313" key="4">
    <source>
        <dbReference type="RefSeq" id="XP_031390164.1"/>
    </source>
</evidence>
<protein>
    <submittedName>
        <fullName evidence="3 4">Uncharacterized protein LOC116202701 isoform X1</fullName>
    </submittedName>
</protein>
<keyword evidence="2" id="KW-1185">Reference proteome</keyword>
<feature type="region of interest" description="Disordered" evidence="1">
    <location>
        <begin position="30"/>
        <end position="55"/>
    </location>
</feature>
<dbReference type="AlphaFoldDB" id="A0A6P8DFQ1"/>
<organism evidence="2 3">
    <name type="scientific">Punica granatum</name>
    <name type="common">Pomegranate</name>
    <dbReference type="NCBI Taxonomy" id="22663"/>
    <lineage>
        <taxon>Eukaryota</taxon>
        <taxon>Viridiplantae</taxon>
        <taxon>Streptophyta</taxon>
        <taxon>Embryophyta</taxon>
        <taxon>Tracheophyta</taxon>
        <taxon>Spermatophyta</taxon>
        <taxon>Magnoliopsida</taxon>
        <taxon>eudicotyledons</taxon>
        <taxon>Gunneridae</taxon>
        <taxon>Pentapetalae</taxon>
        <taxon>rosids</taxon>
        <taxon>malvids</taxon>
        <taxon>Myrtales</taxon>
        <taxon>Lythraceae</taxon>
        <taxon>Punica</taxon>
    </lineage>
</organism>
<dbReference type="GeneID" id="116202701"/>
<reference evidence="3 4" key="2">
    <citation type="submission" date="2025-04" db="UniProtKB">
        <authorList>
            <consortium name="RefSeq"/>
        </authorList>
    </citation>
    <scope>IDENTIFICATION</scope>
    <source>
        <tissue evidence="3 4">Leaf</tissue>
    </source>
</reference>
<dbReference type="RefSeq" id="XP_031390163.1">
    <property type="nucleotide sequence ID" value="XM_031534303.1"/>
</dbReference>
<sequence>MVKSSPNIRLIERCPSNGIRSSTMQSIAPYDSNLVPPPPLTQTNGARSDARDSPPNPTGAFSFISYFQSRMERHTTVALFLHGSIFCSHLLRTNCSIKSLTQLCLPPSCQLIAFLNNCGALWQTCSSCRCVALGTPVILDYMGREISR</sequence>
<dbReference type="Proteomes" id="UP000515151">
    <property type="component" value="Chromosome 4"/>
</dbReference>
<reference evidence="2" key="1">
    <citation type="journal article" date="2020" name="Plant Biotechnol. J.">
        <title>The pomegranate (Punica granatum L.) draft genome dissects genetic divergence between soft- and hard-seeded cultivars.</title>
        <authorList>
            <person name="Luo X."/>
            <person name="Li H."/>
            <person name="Wu Z."/>
            <person name="Yao W."/>
            <person name="Zhao P."/>
            <person name="Cao D."/>
            <person name="Yu H."/>
            <person name="Li K."/>
            <person name="Poudel K."/>
            <person name="Zhao D."/>
            <person name="Zhang F."/>
            <person name="Xia X."/>
            <person name="Chen L."/>
            <person name="Wang Q."/>
            <person name="Jing D."/>
            <person name="Cao S."/>
        </authorList>
    </citation>
    <scope>NUCLEOTIDE SEQUENCE [LARGE SCALE GENOMIC DNA]</scope>
</reference>
<evidence type="ECO:0000313" key="3">
    <source>
        <dbReference type="RefSeq" id="XP_031390163.1"/>
    </source>
</evidence>
<name>A0A6P8DFQ1_PUNGR</name>
<evidence type="ECO:0000256" key="1">
    <source>
        <dbReference type="SAM" id="MobiDB-lite"/>
    </source>
</evidence>
<evidence type="ECO:0000313" key="2">
    <source>
        <dbReference type="Proteomes" id="UP000515151"/>
    </source>
</evidence>
<accession>A0A6P8DFQ1</accession>
<proteinExistence type="predicted"/>